<dbReference type="GO" id="GO:0016705">
    <property type="term" value="F:oxidoreductase activity, acting on paired donors, with incorporation or reduction of molecular oxygen"/>
    <property type="evidence" value="ECO:0007669"/>
    <property type="project" value="UniProtKB-ARBA"/>
</dbReference>
<dbReference type="SUPFAM" id="SSF50022">
    <property type="entry name" value="ISP domain"/>
    <property type="match status" value="1"/>
</dbReference>
<accession>A0A2T1LR68</accession>
<dbReference type="InterPro" id="IPR017941">
    <property type="entry name" value="Rieske_2Fe-2S"/>
</dbReference>
<dbReference type="RefSeq" id="WP_106459339.1">
    <property type="nucleotide sequence ID" value="NZ_PXOH01000051.1"/>
</dbReference>
<name>A0A2T1LR68_9CHRO</name>
<dbReference type="InterPro" id="IPR036922">
    <property type="entry name" value="Rieske_2Fe-2S_sf"/>
</dbReference>
<comment type="similarity">
    <text evidence="6">Belongs to the bacterial ring-hydroxylating dioxygenase ferredoxin component family.</text>
</comment>
<evidence type="ECO:0000313" key="9">
    <source>
        <dbReference type="Proteomes" id="UP000239001"/>
    </source>
</evidence>
<comment type="caution">
    <text evidence="8">The sequence shown here is derived from an EMBL/GenBank/DDBJ whole genome shotgun (WGS) entry which is preliminary data.</text>
</comment>
<keyword evidence="2" id="KW-0479">Metal-binding</keyword>
<keyword evidence="4" id="KW-0411">Iron-sulfur</keyword>
<dbReference type="GO" id="GO:0004497">
    <property type="term" value="F:monooxygenase activity"/>
    <property type="evidence" value="ECO:0007669"/>
    <property type="project" value="UniProtKB-ARBA"/>
</dbReference>
<reference evidence="8 9" key="2">
    <citation type="submission" date="2018-03" db="EMBL/GenBank/DDBJ databases">
        <authorList>
            <person name="Keele B.F."/>
        </authorList>
    </citation>
    <scope>NUCLEOTIDE SEQUENCE [LARGE SCALE GENOMIC DNA]</scope>
    <source>
        <strain evidence="8 9">CCALA 016</strain>
    </source>
</reference>
<evidence type="ECO:0000256" key="6">
    <source>
        <dbReference type="ARBA" id="ARBA00038001"/>
    </source>
</evidence>
<dbReference type="Proteomes" id="UP000239001">
    <property type="component" value="Unassembled WGS sequence"/>
</dbReference>
<dbReference type="PANTHER" id="PTHR21496">
    <property type="entry name" value="FERREDOXIN-RELATED"/>
    <property type="match status" value="1"/>
</dbReference>
<keyword evidence="1" id="KW-0001">2Fe-2S</keyword>
<proteinExistence type="inferred from homology"/>
<comment type="cofactor">
    <cofactor evidence="5">
        <name>[2Fe-2S] cluster</name>
        <dbReference type="ChEBI" id="CHEBI:190135"/>
    </cofactor>
</comment>
<organism evidence="8 9">
    <name type="scientific">Aphanothece hegewaldii CCALA 016</name>
    <dbReference type="NCBI Taxonomy" id="2107694"/>
    <lineage>
        <taxon>Bacteria</taxon>
        <taxon>Bacillati</taxon>
        <taxon>Cyanobacteriota</taxon>
        <taxon>Cyanophyceae</taxon>
        <taxon>Oscillatoriophycideae</taxon>
        <taxon>Chroococcales</taxon>
        <taxon>Aphanothecaceae</taxon>
        <taxon>Aphanothece</taxon>
    </lineage>
</organism>
<evidence type="ECO:0000256" key="2">
    <source>
        <dbReference type="ARBA" id="ARBA00022723"/>
    </source>
</evidence>
<evidence type="ECO:0000256" key="5">
    <source>
        <dbReference type="ARBA" id="ARBA00034078"/>
    </source>
</evidence>
<protein>
    <submittedName>
        <fullName evidence="8">(2Fe-2S)-binding protein</fullName>
    </submittedName>
</protein>
<feature type="domain" description="Rieske" evidence="7">
    <location>
        <begin position="5"/>
        <end position="99"/>
    </location>
</feature>
<dbReference type="GO" id="GO:0051537">
    <property type="term" value="F:2 iron, 2 sulfur cluster binding"/>
    <property type="evidence" value="ECO:0007669"/>
    <property type="project" value="UniProtKB-KW"/>
</dbReference>
<dbReference type="GO" id="GO:0046872">
    <property type="term" value="F:metal ion binding"/>
    <property type="evidence" value="ECO:0007669"/>
    <property type="project" value="UniProtKB-KW"/>
</dbReference>
<evidence type="ECO:0000313" key="8">
    <source>
        <dbReference type="EMBL" id="PSF30988.1"/>
    </source>
</evidence>
<evidence type="ECO:0000256" key="1">
    <source>
        <dbReference type="ARBA" id="ARBA00022714"/>
    </source>
</evidence>
<keyword evidence="9" id="KW-1185">Reference proteome</keyword>
<dbReference type="Gene3D" id="2.102.10.10">
    <property type="entry name" value="Rieske [2Fe-2S] iron-sulphur domain"/>
    <property type="match status" value="1"/>
</dbReference>
<evidence type="ECO:0000259" key="7">
    <source>
        <dbReference type="PROSITE" id="PS51296"/>
    </source>
</evidence>
<evidence type="ECO:0000256" key="4">
    <source>
        <dbReference type="ARBA" id="ARBA00023014"/>
    </source>
</evidence>
<keyword evidence="3" id="KW-0408">Iron</keyword>
<dbReference type="EMBL" id="PXOH01000051">
    <property type="protein sequence ID" value="PSF30988.1"/>
    <property type="molecule type" value="Genomic_DNA"/>
</dbReference>
<dbReference type="PANTHER" id="PTHR21496:SF0">
    <property type="entry name" value="RIESKE DOMAIN-CONTAINING PROTEIN"/>
    <property type="match status" value="1"/>
</dbReference>
<evidence type="ECO:0000256" key="3">
    <source>
        <dbReference type="ARBA" id="ARBA00023004"/>
    </source>
</evidence>
<dbReference type="Pfam" id="PF00355">
    <property type="entry name" value="Rieske"/>
    <property type="match status" value="1"/>
</dbReference>
<reference evidence="8 9" key="1">
    <citation type="submission" date="2018-03" db="EMBL/GenBank/DDBJ databases">
        <title>The ancient ancestry and fast evolution of plastids.</title>
        <authorList>
            <person name="Moore K.R."/>
            <person name="Magnabosco C."/>
            <person name="Momper L."/>
            <person name="Gold D.A."/>
            <person name="Bosak T."/>
            <person name="Fournier G.P."/>
        </authorList>
    </citation>
    <scope>NUCLEOTIDE SEQUENCE [LARGE SCALE GENOMIC DNA]</scope>
    <source>
        <strain evidence="8 9">CCALA 016</strain>
    </source>
</reference>
<sequence length="102" mass="10771">MADFVEAIGLDRIPPGKGTTVTIANKSIALFNVDGQIYAIDDACPHAGSSLGWGKLDGKIVTCRTHGLKVNVTTGCMMTSPDLGVTSYPVQVINEIVRVEIP</sequence>
<dbReference type="OrthoDB" id="9795104at2"/>
<dbReference type="AlphaFoldDB" id="A0A2T1LR68"/>
<gene>
    <name evidence="8" type="ORF">C7H19_23470</name>
</gene>
<dbReference type="PROSITE" id="PS51296">
    <property type="entry name" value="RIESKE"/>
    <property type="match status" value="1"/>
</dbReference>